<reference evidence="16 17" key="1">
    <citation type="submission" date="2024-02" db="EMBL/GenBank/DDBJ databases">
        <title>High-quality chromosome-scale genome assembly of Pensacola bahiagrass (Paspalum notatum Flugge var. saurae).</title>
        <authorList>
            <person name="Vega J.M."/>
            <person name="Podio M."/>
            <person name="Orjuela J."/>
            <person name="Siena L.A."/>
            <person name="Pessino S.C."/>
            <person name="Combes M.C."/>
            <person name="Mariac C."/>
            <person name="Albertini E."/>
            <person name="Pupilli F."/>
            <person name="Ortiz J.P.A."/>
            <person name="Leblanc O."/>
        </authorList>
    </citation>
    <scope>NUCLEOTIDE SEQUENCE [LARGE SCALE GENOMIC DNA]</scope>
    <source>
        <strain evidence="16">R1</strain>
        <tissue evidence="16">Leaf</tissue>
    </source>
</reference>
<evidence type="ECO:0000256" key="14">
    <source>
        <dbReference type="RuleBase" id="RU004013"/>
    </source>
</evidence>
<dbReference type="Gene3D" id="3.30.70.141">
    <property type="entry name" value="Nucleoside diphosphate kinase-like domain"/>
    <property type="match status" value="1"/>
</dbReference>
<comment type="catalytic activity">
    <reaction evidence="1 14">
        <text>a 2'-deoxyribonucleoside 5'-diphosphate + ATP = a 2'-deoxyribonucleoside 5'-triphosphate + ADP</text>
        <dbReference type="Rhea" id="RHEA:44640"/>
        <dbReference type="ChEBI" id="CHEBI:30616"/>
        <dbReference type="ChEBI" id="CHEBI:61560"/>
        <dbReference type="ChEBI" id="CHEBI:73316"/>
        <dbReference type="ChEBI" id="CHEBI:456216"/>
        <dbReference type="EC" id="2.7.4.6"/>
    </reaction>
</comment>
<dbReference type="SUPFAM" id="SSF54919">
    <property type="entry name" value="Nucleoside diphosphate kinase, NDK"/>
    <property type="match status" value="1"/>
</dbReference>
<dbReference type="SMART" id="SM00562">
    <property type="entry name" value="NDK"/>
    <property type="match status" value="1"/>
</dbReference>
<keyword evidence="7 14" id="KW-0547">Nucleotide-binding</keyword>
<dbReference type="PANTHER" id="PTHR46161">
    <property type="entry name" value="NUCLEOSIDE DIPHOSPHATE KINASE"/>
    <property type="match status" value="1"/>
</dbReference>
<evidence type="ECO:0000256" key="4">
    <source>
        <dbReference type="ARBA" id="ARBA00022490"/>
    </source>
</evidence>
<dbReference type="AlphaFoldDB" id="A0AAQ3TL61"/>
<dbReference type="GO" id="GO:0005524">
    <property type="term" value="F:ATP binding"/>
    <property type="evidence" value="ECO:0007669"/>
    <property type="project" value="UniProtKB-KW"/>
</dbReference>
<dbReference type="GO" id="GO:0004550">
    <property type="term" value="F:nucleoside diphosphate kinase activity"/>
    <property type="evidence" value="ECO:0007669"/>
    <property type="project" value="UniProtKB-EC"/>
</dbReference>
<keyword evidence="11" id="KW-0546">Nucleotide metabolism</keyword>
<keyword evidence="17" id="KW-1185">Reference proteome</keyword>
<feature type="domain" description="Nucleoside diphosphate kinase-like" evidence="15">
    <location>
        <begin position="110"/>
        <end position="250"/>
    </location>
</feature>
<feature type="binding site" evidence="12">
    <location>
        <position position="118"/>
    </location>
    <ligand>
        <name>ATP</name>
        <dbReference type="ChEBI" id="CHEBI:30616"/>
    </ligand>
</feature>
<organism evidence="16 17">
    <name type="scientific">Paspalum notatum var. saurae</name>
    <dbReference type="NCBI Taxonomy" id="547442"/>
    <lineage>
        <taxon>Eukaryota</taxon>
        <taxon>Viridiplantae</taxon>
        <taxon>Streptophyta</taxon>
        <taxon>Embryophyta</taxon>
        <taxon>Tracheophyta</taxon>
        <taxon>Spermatophyta</taxon>
        <taxon>Magnoliopsida</taxon>
        <taxon>Liliopsida</taxon>
        <taxon>Poales</taxon>
        <taxon>Poaceae</taxon>
        <taxon>PACMAD clade</taxon>
        <taxon>Panicoideae</taxon>
        <taxon>Andropogonodae</taxon>
        <taxon>Paspaleae</taxon>
        <taxon>Paspalinae</taxon>
        <taxon>Paspalum</taxon>
    </lineage>
</organism>
<evidence type="ECO:0000313" key="17">
    <source>
        <dbReference type="Proteomes" id="UP001341281"/>
    </source>
</evidence>
<dbReference type="InterPro" id="IPR001564">
    <property type="entry name" value="Nucleoside_diP_kinase"/>
</dbReference>
<keyword evidence="10" id="KW-0460">Magnesium</keyword>
<evidence type="ECO:0000256" key="12">
    <source>
        <dbReference type="PROSITE-ProRule" id="PRU00706"/>
    </source>
</evidence>
<comment type="similarity">
    <text evidence="3 12 13">Belongs to the NDK family.</text>
</comment>
<protein>
    <recommendedName>
        <fullName evidence="14">Nucleoside diphosphate kinase</fullName>
        <ecNumber evidence="14">2.7.4.6</ecNumber>
    </recommendedName>
</protein>
<dbReference type="PROSITE" id="PS51374">
    <property type="entry name" value="NDPK_LIKE"/>
    <property type="match status" value="1"/>
</dbReference>
<proteinExistence type="inferred from homology"/>
<evidence type="ECO:0000256" key="7">
    <source>
        <dbReference type="ARBA" id="ARBA00022741"/>
    </source>
</evidence>
<feature type="binding site" evidence="12">
    <location>
        <position position="214"/>
    </location>
    <ligand>
        <name>ATP</name>
        <dbReference type="ChEBI" id="CHEBI:30616"/>
    </ligand>
</feature>
<dbReference type="GO" id="GO:0046872">
    <property type="term" value="F:metal ion binding"/>
    <property type="evidence" value="ECO:0007669"/>
    <property type="project" value="UniProtKB-KW"/>
</dbReference>
<comment type="catalytic activity">
    <reaction evidence="2">
        <text>a ribonucleoside 5'-diphosphate + ATP = a ribonucleoside 5'-triphosphate + ADP</text>
        <dbReference type="Rhea" id="RHEA:18113"/>
        <dbReference type="ChEBI" id="CHEBI:30616"/>
        <dbReference type="ChEBI" id="CHEBI:57930"/>
        <dbReference type="ChEBI" id="CHEBI:61557"/>
        <dbReference type="ChEBI" id="CHEBI:456216"/>
        <dbReference type="EC" id="2.7.4.6"/>
    </reaction>
</comment>
<keyword evidence="9 14" id="KW-0067">ATP-binding</keyword>
<evidence type="ECO:0000256" key="6">
    <source>
        <dbReference type="ARBA" id="ARBA00022723"/>
    </source>
</evidence>
<evidence type="ECO:0000256" key="10">
    <source>
        <dbReference type="ARBA" id="ARBA00022842"/>
    </source>
</evidence>
<sequence>MAPPAAGLPCWAEMGRAGPPLRLRAQPNTGGNGTSHCVGLLSCITERARKASDIRQGGALALPARRLASPAPPQMAGANKPAAGAIVRRWLTPLLILALCGFCGCAAAKRERTLAMIKPDGLAGNYREKIKAAILDSGFHIVKETEVQLDAETASLFYAEHSQRSFFDSLVKYITSGPVLAMVLERPDAVTQWRALIGPTDARKAKTSHPNSIRAMCGLDSEKNCVHGSDSPESAAREISFFFGDGVSETVEHDEL</sequence>
<dbReference type="PANTHER" id="PTHR46161:SF3">
    <property type="entry name" value="NUCLEOSIDE DIPHOSPHATE KINASE DDB_G0292928-RELATED"/>
    <property type="match status" value="1"/>
</dbReference>
<dbReference type="Pfam" id="PF00334">
    <property type="entry name" value="NDK"/>
    <property type="match status" value="1"/>
</dbReference>
<feature type="binding site" evidence="12">
    <location>
        <position position="224"/>
    </location>
    <ligand>
        <name>ATP</name>
        <dbReference type="ChEBI" id="CHEBI:30616"/>
    </ligand>
</feature>
<keyword evidence="6" id="KW-0479">Metal-binding</keyword>
<evidence type="ECO:0000256" key="3">
    <source>
        <dbReference type="ARBA" id="ARBA00008142"/>
    </source>
</evidence>
<evidence type="ECO:0000256" key="5">
    <source>
        <dbReference type="ARBA" id="ARBA00022679"/>
    </source>
</evidence>
<evidence type="ECO:0000256" key="9">
    <source>
        <dbReference type="ARBA" id="ARBA00022840"/>
    </source>
</evidence>
<dbReference type="EC" id="2.7.4.6" evidence="14"/>
<dbReference type="PRINTS" id="PR01243">
    <property type="entry name" value="NUCDPKINASE"/>
</dbReference>
<evidence type="ECO:0000256" key="1">
    <source>
        <dbReference type="ARBA" id="ARBA00000082"/>
    </source>
</evidence>
<dbReference type="EMBL" id="CP144749">
    <property type="protein sequence ID" value="WVZ74974.1"/>
    <property type="molecule type" value="Genomic_DNA"/>
</dbReference>
<keyword evidence="4" id="KW-0963">Cytoplasm</keyword>
<gene>
    <name evidence="16" type="ORF">U9M48_023086</name>
</gene>
<feature type="binding site" evidence="12">
    <location>
        <position position="194"/>
    </location>
    <ligand>
        <name>ATP</name>
        <dbReference type="ChEBI" id="CHEBI:30616"/>
    </ligand>
</feature>
<dbReference type="GO" id="GO:0006183">
    <property type="term" value="P:GTP biosynthetic process"/>
    <property type="evidence" value="ECO:0007669"/>
    <property type="project" value="InterPro"/>
</dbReference>
<evidence type="ECO:0000256" key="8">
    <source>
        <dbReference type="ARBA" id="ARBA00022777"/>
    </source>
</evidence>
<feature type="binding site" evidence="12">
    <location>
        <position position="166"/>
    </location>
    <ligand>
        <name>ATP</name>
        <dbReference type="ChEBI" id="CHEBI:30616"/>
    </ligand>
</feature>
<evidence type="ECO:0000259" key="15">
    <source>
        <dbReference type="SMART" id="SM00562"/>
    </source>
</evidence>
<name>A0AAQ3TL61_PASNO</name>
<keyword evidence="8 14" id="KW-0418">Kinase</keyword>
<dbReference type="InterPro" id="IPR023005">
    <property type="entry name" value="Nucleoside_diP_kinase_AS"/>
</dbReference>
<accession>A0AAQ3TL61</accession>
<evidence type="ECO:0000313" key="16">
    <source>
        <dbReference type="EMBL" id="WVZ74974.1"/>
    </source>
</evidence>
<dbReference type="InterPro" id="IPR034907">
    <property type="entry name" value="NDK-like_dom"/>
</dbReference>
<feature type="binding site" evidence="12">
    <location>
        <position position="200"/>
    </location>
    <ligand>
        <name>ATP</name>
        <dbReference type="ChEBI" id="CHEBI:30616"/>
    </ligand>
</feature>
<keyword evidence="5 14" id="KW-0808">Transferase</keyword>
<dbReference type="InterPro" id="IPR036850">
    <property type="entry name" value="NDK-like_dom_sf"/>
</dbReference>
<dbReference type="GO" id="GO:0006241">
    <property type="term" value="P:CTP biosynthetic process"/>
    <property type="evidence" value="ECO:0007669"/>
    <property type="project" value="InterPro"/>
</dbReference>
<evidence type="ECO:0000256" key="11">
    <source>
        <dbReference type="ARBA" id="ARBA00023080"/>
    </source>
</evidence>
<dbReference type="GO" id="GO:0006228">
    <property type="term" value="P:UTP biosynthetic process"/>
    <property type="evidence" value="ECO:0007669"/>
    <property type="project" value="InterPro"/>
</dbReference>
<dbReference type="PROSITE" id="PS00469">
    <property type="entry name" value="NDPK"/>
    <property type="match status" value="1"/>
</dbReference>
<evidence type="ECO:0000256" key="2">
    <source>
        <dbReference type="ARBA" id="ARBA00000937"/>
    </source>
</evidence>
<dbReference type="Proteomes" id="UP001341281">
    <property type="component" value="Chromosome 05"/>
</dbReference>
<feature type="active site" description="Pros-phosphohistidine intermediate" evidence="12">
    <location>
        <position position="227"/>
    </location>
</feature>
<evidence type="ECO:0000256" key="13">
    <source>
        <dbReference type="RuleBase" id="RU004011"/>
    </source>
</evidence>